<reference evidence="2 3" key="1">
    <citation type="submission" date="2021-05" db="EMBL/GenBank/DDBJ databases">
        <title>The draft genome of Geobacter chapellei DSM 13688.</title>
        <authorList>
            <person name="Xu Z."/>
            <person name="Masuda Y."/>
            <person name="Itoh H."/>
            <person name="Senoo K."/>
        </authorList>
    </citation>
    <scope>NUCLEOTIDE SEQUENCE [LARGE SCALE GENOMIC DNA]</scope>
    <source>
        <strain evidence="2 3">DSM 13688</strain>
    </source>
</reference>
<evidence type="ECO:0000313" key="3">
    <source>
        <dbReference type="Proteomes" id="UP000784128"/>
    </source>
</evidence>
<evidence type="ECO:0000256" key="1">
    <source>
        <dbReference type="SAM" id="SignalP"/>
    </source>
</evidence>
<dbReference type="RefSeq" id="WP_214301140.1">
    <property type="nucleotide sequence ID" value="NZ_JAHDYS010000019.1"/>
</dbReference>
<organism evidence="2 3">
    <name type="scientific">Pelotalea chapellei</name>
    <dbReference type="NCBI Taxonomy" id="44671"/>
    <lineage>
        <taxon>Bacteria</taxon>
        <taxon>Pseudomonadati</taxon>
        <taxon>Thermodesulfobacteriota</taxon>
        <taxon>Desulfuromonadia</taxon>
        <taxon>Geobacterales</taxon>
        <taxon>Geobacteraceae</taxon>
        <taxon>Pelotalea</taxon>
    </lineage>
</organism>
<protein>
    <submittedName>
        <fullName evidence="2">Uncharacterized protein</fullName>
    </submittedName>
</protein>
<gene>
    <name evidence="2" type="ORF">KJB30_15840</name>
</gene>
<accession>A0ABS5UC86</accession>
<comment type="caution">
    <text evidence="2">The sequence shown here is derived from an EMBL/GenBank/DDBJ whole genome shotgun (WGS) entry which is preliminary data.</text>
</comment>
<name>A0ABS5UC86_9BACT</name>
<feature type="signal peptide" evidence="1">
    <location>
        <begin position="1"/>
        <end position="28"/>
    </location>
</feature>
<dbReference type="EMBL" id="JAHDYS010000019">
    <property type="protein sequence ID" value="MBT1073266.1"/>
    <property type="molecule type" value="Genomic_DNA"/>
</dbReference>
<dbReference type="Proteomes" id="UP000784128">
    <property type="component" value="Unassembled WGS sequence"/>
</dbReference>
<keyword evidence="1" id="KW-0732">Signal</keyword>
<sequence length="309" mass="35352">MLISKSVSRIFFILTAVVILFFAGHAAAAEKSPQGEKSLQEIYRRNSAKLEKNSFGLPLFLESFESDNSVNVDVYGIFNYPFSSVVSVLKVPRNWCDIVSLHPNVKACTYKEIPKFEQLTFYVGRKEYQPPEDTRPVIYNYRIADLQQGYLDIILTTDMGPFGTKNHKMRFEALRLDGGRTFVHVSYAYSDSAALRLAAKAYFATLARSKVGFTVTGTDPKGKPIYIGGPRGSIERNAVRYYYAIDAFMSSMSHPEHSRFSRRINDWYDMTSHYKKQLYDLNKEDYLSFKTKEQQNQLTLQQLASPVPQ</sequence>
<proteinExistence type="predicted"/>
<keyword evidence="3" id="KW-1185">Reference proteome</keyword>
<feature type="chain" id="PRO_5045049645" evidence="1">
    <location>
        <begin position="29"/>
        <end position="309"/>
    </location>
</feature>
<evidence type="ECO:0000313" key="2">
    <source>
        <dbReference type="EMBL" id="MBT1073266.1"/>
    </source>
</evidence>